<keyword evidence="4 5" id="KW-0143">Chaperone</keyword>
<dbReference type="GO" id="GO:0065003">
    <property type="term" value="P:protein-containing complex assembly"/>
    <property type="evidence" value="ECO:0007669"/>
    <property type="project" value="InterPro"/>
</dbReference>
<dbReference type="RefSeq" id="WP_054782481.1">
    <property type="nucleotide sequence ID" value="NZ_FPBD01000001.1"/>
</dbReference>
<dbReference type="InterPro" id="IPR036118">
    <property type="entry name" value="UreE_N_sf"/>
</dbReference>
<keyword evidence="2 5" id="KW-0963">Cytoplasm</keyword>
<reference evidence="8" key="1">
    <citation type="submission" date="2016-10" db="EMBL/GenBank/DDBJ databases">
        <authorList>
            <person name="Varghese N."/>
            <person name="Submissions S."/>
        </authorList>
    </citation>
    <scope>NUCLEOTIDE SEQUENCE [LARGE SCALE GENOMIC DNA]</scope>
    <source>
        <strain evidence="8">DSM 17465</strain>
    </source>
</reference>
<dbReference type="GO" id="GO:0005737">
    <property type="term" value="C:cytoplasm"/>
    <property type="evidence" value="ECO:0007669"/>
    <property type="project" value="UniProtKB-SubCell"/>
</dbReference>
<dbReference type="AlphaFoldDB" id="A0A1I6XK11"/>
<evidence type="ECO:0000256" key="4">
    <source>
        <dbReference type="ARBA" id="ARBA00023186"/>
    </source>
</evidence>
<evidence type="ECO:0000256" key="5">
    <source>
        <dbReference type="HAMAP-Rule" id="MF_00822"/>
    </source>
</evidence>
<dbReference type="EMBL" id="FPBD01000001">
    <property type="protein sequence ID" value="SFT38695.1"/>
    <property type="molecule type" value="Genomic_DNA"/>
</dbReference>
<comment type="function">
    <text evidence="5">Involved in urease metallocenter assembly. Binds nickel. Probably functions as a nickel donor during metallocenter assembly.</text>
</comment>
<dbReference type="InterPro" id="IPR012406">
    <property type="entry name" value="UreE"/>
</dbReference>
<dbReference type="CDD" id="cd00571">
    <property type="entry name" value="UreE"/>
    <property type="match status" value="1"/>
</dbReference>
<dbReference type="GO" id="GO:0006457">
    <property type="term" value="P:protein folding"/>
    <property type="evidence" value="ECO:0007669"/>
    <property type="project" value="InterPro"/>
</dbReference>
<evidence type="ECO:0000259" key="6">
    <source>
        <dbReference type="SMART" id="SM00988"/>
    </source>
</evidence>
<comment type="similarity">
    <text evidence="5">Belongs to the UreE family.</text>
</comment>
<dbReference type="SUPFAM" id="SSF69737">
    <property type="entry name" value="Urease metallochaperone UreE, C-terminal domain"/>
    <property type="match status" value="1"/>
</dbReference>
<dbReference type="Proteomes" id="UP000183371">
    <property type="component" value="Unassembled WGS sequence"/>
</dbReference>
<dbReference type="GO" id="GO:0016151">
    <property type="term" value="F:nickel cation binding"/>
    <property type="evidence" value="ECO:0007669"/>
    <property type="project" value="UniProtKB-UniRule"/>
</dbReference>
<dbReference type="InterPro" id="IPR004029">
    <property type="entry name" value="UreE_N"/>
</dbReference>
<dbReference type="GO" id="GO:0051082">
    <property type="term" value="F:unfolded protein binding"/>
    <property type="evidence" value="ECO:0007669"/>
    <property type="project" value="UniProtKB-UniRule"/>
</dbReference>
<dbReference type="Pfam" id="PF05194">
    <property type="entry name" value="UreE_C"/>
    <property type="match status" value="1"/>
</dbReference>
<dbReference type="Gene3D" id="2.60.260.20">
    <property type="entry name" value="Urease metallochaperone UreE, N-terminal domain"/>
    <property type="match status" value="1"/>
</dbReference>
<comment type="subcellular location">
    <subcellularLocation>
        <location evidence="1 5">Cytoplasm</location>
    </subcellularLocation>
</comment>
<gene>
    <name evidence="5" type="primary">ureE</name>
    <name evidence="7" type="ORF">SAMN05444141_101259</name>
</gene>
<dbReference type="PIRSF" id="PIRSF036402">
    <property type="entry name" value="Ureas_acces_UreE"/>
    <property type="match status" value="1"/>
</dbReference>
<dbReference type="Pfam" id="PF02814">
    <property type="entry name" value="UreE_N"/>
    <property type="match status" value="1"/>
</dbReference>
<dbReference type="Gene3D" id="3.30.70.790">
    <property type="entry name" value="UreE, C-terminal domain"/>
    <property type="match status" value="1"/>
</dbReference>
<protein>
    <recommendedName>
        <fullName evidence="5">Urease accessory protein UreE</fullName>
    </recommendedName>
</protein>
<proteinExistence type="inferred from homology"/>
<accession>A0A1I6XK11</accession>
<evidence type="ECO:0000256" key="2">
    <source>
        <dbReference type="ARBA" id="ARBA00022490"/>
    </source>
</evidence>
<dbReference type="GO" id="GO:0019627">
    <property type="term" value="P:urea metabolic process"/>
    <property type="evidence" value="ECO:0007669"/>
    <property type="project" value="InterPro"/>
</dbReference>
<organism evidence="7 8">
    <name type="scientific">Pseudovibrio denitrificans</name>
    <dbReference type="NCBI Taxonomy" id="258256"/>
    <lineage>
        <taxon>Bacteria</taxon>
        <taxon>Pseudomonadati</taxon>
        <taxon>Pseudomonadota</taxon>
        <taxon>Alphaproteobacteria</taxon>
        <taxon>Hyphomicrobiales</taxon>
        <taxon>Stappiaceae</taxon>
        <taxon>Pseudovibrio</taxon>
    </lineage>
</organism>
<name>A0A1I6XK11_9HYPH</name>
<evidence type="ECO:0000256" key="3">
    <source>
        <dbReference type="ARBA" id="ARBA00022596"/>
    </source>
</evidence>
<evidence type="ECO:0000313" key="7">
    <source>
        <dbReference type="EMBL" id="SFT38695.1"/>
    </source>
</evidence>
<dbReference type="SUPFAM" id="SSF69287">
    <property type="entry name" value="Urease metallochaperone UreE, N-terminal domain"/>
    <property type="match status" value="1"/>
</dbReference>
<keyword evidence="3 5" id="KW-0533">Nickel</keyword>
<evidence type="ECO:0000313" key="8">
    <source>
        <dbReference type="Proteomes" id="UP000183371"/>
    </source>
</evidence>
<dbReference type="SMART" id="SM00988">
    <property type="entry name" value="UreE_N"/>
    <property type="match status" value="1"/>
</dbReference>
<sequence length="154" mass="16990">MIKATSLKRAGDYAGTPAFTITLAHDERHLRRKRLASTCGTGIMVDLPEPVVLGEGDVFVLADGQLAVIAATIEPLYKVTARDPLHYAELCWHLGNRHLPAQITPPAIFIGRDHVIYHMLEGLGARIEEVKLPFSPVRGAYHKHGSHAHEHSHE</sequence>
<feature type="domain" description="UreE urease accessory N-terminal" evidence="6">
    <location>
        <begin position="3"/>
        <end position="67"/>
    </location>
</feature>
<dbReference type="InterPro" id="IPR007864">
    <property type="entry name" value="UreE_C_dom"/>
</dbReference>
<keyword evidence="8" id="KW-1185">Reference proteome</keyword>
<evidence type="ECO:0000256" key="1">
    <source>
        <dbReference type="ARBA" id="ARBA00004496"/>
    </source>
</evidence>
<dbReference type="HAMAP" id="MF_00822">
    <property type="entry name" value="UreE"/>
    <property type="match status" value="1"/>
</dbReference>